<proteinExistence type="predicted"/>
<name>A0A0F3RVC6_9LACO</name>
<feature type="domain" description="GmrSD restriction endonucleases N-terminal" evidence="1">
    <location>
        <begin position="17"/>
        <end position="256"/>
    </location>
</feature>
<gene>
    <name evidence="2" type="ORF">VC81_00475</name>
</gene>
<dbReference type="STRING" id="216463.VC81_00475"/>
<dbReference type="RefSeq" id="WP_045806181.1">
    <property type="nucleotide sequence ID" value="NZ_JZCR01000002.1"/>
</dbReference>
<evidence type="ECO:0000313" key="2">
    <source>
        <dbReference type="EMBL" id="KJW13983.1"/>
    </source>
</evidence>
<dbReference type="Pfam" id="PF03235">
    <property type="entry name" value="GmrSD_N"/>
    <property type="match status" value="1"/>
</dbReference>
<organism evidence="2 3">
    <name type="scientific">Levilactobacillus spicheri</name>
    <dbReference type="NCBI Taxonomy" id="216463"/>
    <lineage>
        <taxon>Bacteria</taxon>
        <taxon>Bacillati</taxon>
        <taxon>Bacillota</taxon>
        <taxon>Bacilli</taxon>
        <taxon>Lactobacillales</taxon>
        <taxon>Lactobacillaceae</taxon>
        <taxon>Levilactobacillus</taxon>
    </lineage>
</organism>
<dbReference type="PANTHER" id="PTHR35149:SF1">
    <property type="entry name" value="DUF5655 DOMAIN-CONTAINING PROTEIN"/>
    <property type="match status" value="1"/>
</dbReference>
<evidence type="ECO:0000313" key="3">
    <source>
        <dbReference type="Proteomes" id="UP000033491"/>
    </source>
</evidence>
<sequence length="582" mass="67026">MPTEFVEIPQPSVFRLANLFNDNNFVVPLYQRNYAWGAHEVEDFWSDLQDLVAGRHNSHFFGQIVTYKNAHGDQEIIDGQQRLTTSTIFMAAIRDVANQIYHDKVRGSQDEALLEMGDQLRDIRQQVEKAVRGKEHPSLIVQQASANQDQDLQSYFHDLTNGVHKVVTEKLTSEPKENMQRAYKEMVQWLKASYKAEKTVDARIERLQRTFDAFMNKFYIVMISAPSQLDAFTIFETLNSRGKDLRASDIIKNHLMSLMGDNANIKAGNDQWNRLTKPLDDNSDKITRFIRTYWAAKKRIVPEPKLYREISTEINDVNSAQAFLGDLEKLVPLYTVLESPMTPKSHYDFFDNKQIGETLDVLSRLRVKLYYPVLLSMVYKKYSERGILQVANKLLAIFVRHRTIINDGTNKLETGFSDIAHKIWDLELTSVDDIIAELNDRLLPSDPATEASFSVLEKAGGQRGAKRWTLVYLLAELYRAADEDLGEQLYHDVFKNDGYQLVQIGNEAEVGDRVNYVGNWALLEKKWVQDGIQDARSWAPYLKKSALRGNQQLADRIQISGWHAQNVDTRQHEFSQNVTLIW</sequence>
<accession>A0A0F3RVC6</accession>
<reference evidence="2 3" key="1">
    <citation type="submission" date="2015-03" db="EMBL/GenBank/DDBJ databases">
        <authorList>
            <person name="Zheng J."/>
            <person name="Ganezle M."/>
        </authorList>
    </citation>
    <scope>NUCLEOTIDE SEQUENCE [LARGE SCALE GENOMIC DNA]</scope>
    <source>
        <strain evidence="2 3">LP38</strain>
    </source>
</reference>
<dbReference type="OrthoDB" id="9798761at2"/>
<protein>
    <recommendedName>
        <fullName evidence="1">GmrSD restriction endonucleases N-terminal domain-containing protein</fullName>
    </recommendedName>
</protein>
<evidence type="ECO:0000259" key="1">
    <source>
        <dbReference type="Pfam" id="PF03235"/>
    </source>
</evidence>
<dbReference type="AlphaFoldDB" id="A0A0F3RVC6"/>
<dbReference type="InterPro" id="IPR004919">
    <property type="entry name" value="GmrSD_N"/>
</dbReference>
<dbReference type="PANTHER" id="PTHR35149">
    <property type="entry name" value="SLL5132 PROTEIN"/>
    <property type="match status" value="1"/>
</dbReference>
<comment type="caution">
    <text evidence="2">The sequence shown here is derived from an EMBL/GenBank/DDBJ whole genome shotgun (WGS) entry which is preliminary data.</text>
</comment>
<dbReference type="EMBL" id="JZCR01000002">
    <property type="protein sequence ID" value="KJW13983.1"/>
    <property type="molecule type" value="Genomic_DNA"/>
</dbReference>
<dbReference type="PATRIC" id="fig|216463.3.peg.1077"/>
<dbReference type="Proteomes" id="UP000033491">
    <property type="component" value="Unassembled WGS sequence"/>
</dbReference>